<dbReference type="InterPro" id="IPR001138">
    <property type="entry name" value="Zn2Cys6_DnaBD"/>
</dbReference>
<evidence type="ECO:0000313" key="4">
    <source>
        <dbReference type="Proteomes" id="UP000613580"/>
    </source>
</evidence>
<comment type="caution">
    <text evidence="3">The sequence shown here is derived from an EMBL/GenBank/DDBJ whole genome shotgun (WGS) entry which is preliminary data.</text>
</comment>
<dbReference type="OrthoDB" id="2441642at2759"/>
<evidence type="ECO:0000256" key="1">
    <source>
        <dbReference type="SAM" id="MobiDB-lite"/>
    </source>
</evidence>
<dbReference type="CDD" id="cd00067">
    <property type="entry name" value="GAL4"/>
    <property type="match status" value="1"/>
</dbReference>
<dbReference type="PROSITE" id="PS00463">
    <property type="entry name" value="ZN2_CY6_FUNGAL_1"/>
    <property type="match status" value="1"/>
</dbReference>
<dbReference type="EMBL" id="JACAZE010000021">
    <property type="protein sequence ID" value="KAF7293296.1"/>
    <property type="molecule type" value="Genomic_DNA"/>
</dbReference>
<feature type="domain" description="Zn(2)-C6 fungal-type" evidence="2">
    <location>
        <begin position="20"/>
        <end position="53"/>
    </location>
</feature>
<gene>
    <name evidence="3" type="ORF">HMN09_01208800</name>
</gene>
<sequence>MENLKNGLTMLPLQRRARIACEQCSISKVKCERHDKLDTLSPCDRCVERGYVCASREKARPRGNGHRKQPREAGTGGGASKRRRSEAEAGLPVEGVGSGRRRRSAPSLELSLSFPYGATAPPLPEPMATTSTLPRHPHLEAEPSTRALYGELTLKPDERVDSAFDSAEFDTTIFYPKPVHSEQGWNESFSFNAHEPSYHYVPVNPQLPSPHSNLYSRSTLGRDHSAPEDQSYSELTEAHALYYTPRRVLDPEINCKLASGGREHRHGRSLGRLCRRVRVPCADSRPLLSVNSSLRRSRLELAFIERIVILAGPN</sequence>
<feature type="region of interest" description="Disordered" evidence="1">
    <location>
        <begin position="58"/>
        <end position="104"/>
    </location>
</feature>
<proteinExistence type="predicted"/>
<keyword evidence="4" id="KW-1185">Reference proteome</keyword>
<dbReference type="GO" id="GO:0000981">
    <property type="term" value="F:DNA-binding transcription factor activity, RNA polymerase II-specific"/>
    <property type="evidence" value="ECO:0007669"/>
    <property type="project" value="InterPro"/>
</dbReference>
<accession>A0A8H6VVC4</accession>
<dbReference type="AlphaFoldDB" id="A0A8H6VVC4"/>
<evidence type="ECO:0000259" key="2">
    <source>
        <dbReference type="PROSITE" id="PS50048"/>
    </source>
</evidence>
<dbReference type="GO" id="GO:0008270">
    <property type="term" value="F:zinc ion binding"/>
    <property type="evidence" value="ECO:0007669"/>
    <property type="project" value="InterPro"/>
</dbReference>
<dbReference type="InterPro" id="IPR036864">
    <property type="entry name" value="Zn2-C6_fun-type_DNA-bd_sf"/>
</dbReference>
<feature type="region of interest" description="Disordered" evidence="1">
    <location>
        <begin position="113"/>
        <end position="132"/>
    </location>
</feature>
<dbReference type="PROSITE" id="PS50048">
    <property type="entry name" value="ZN2_CY6_FUNGAL_2"/>
    <property type="match status" value="1"/>
</dbReference>
<dbReference type="Gene3D" id="4.10.240.10">
    <property type="entry name" value="Zn(2)-C6 fungal-type DNA-binding domain"/>
    <property type="match status" value="1"/>
</dbReference>
<dbReference type="Proteomes" id="UP000613580">
    <property type="component" value="Unassembled WGS sequence"/>
</dbReference>
<protein>
    <submittedName>
        <fullName evidence="3">Zn(2)-C6 fungal-type domain-containing protein</fullName>
    </submittedName>
</protein>
<organism evidence="3 4">
    <name type="scientific">Mycena chlorophos</name>
    <name type="common">Agaric fungus</name>
    <name type="synonym">Agaricus chlorophos</name>
    <dbReference type="NCBI Taxonomy" id="658473"/>
    <lineage>
        <taxon>Eukaryota</taxon>
        <taxon>Fungi</taxon>
        <taxon>Dikarya</taxon>
        <taxon>Basidiomycota</taxon>
        <taxon>Agaricomycotina</taxon>
        <taxon>Agaricomycetes</taxon>
        <taxon>Agaricomycetidae</taxon>
        <taxon>Agaricales</taxon>
        <taxon>Marasmiineae</taxon>
        <taxon>Mycenaceae</taxon>
        <taxon>Mycena</taxon>
    </lineage>
</organism>
<name>A0A8H6VVC4_MYCCL</name>
<dbReference type="SUPFAM" id="SSF57701">
    <property type="entry name" value="Zn2/Cys6 DNA-binding domain"/>
    <property type="match status" value="1"/>
</dbReference>
<reference evidence="3" key="1">
    <citation type="submission" date="2020-05" db="EMBL/GenBank/DDBJ databases">
        <title>Mycena genomes resolve the evolution of fungal bioluminescence.</title>
        <authorList>
            <person name="Tsai I.J."/>
        </authorList>
    </citation>
    <scope>NUCLEOTIDE SEQUENCE</scope>
    <source>
        <strain evidence="3">110903Hualien_Pintung</strain>
    </source>
</reference>
<dbReference type="Pfam" id="PF00172">
    <property type="entry name" value="Zn_clus"/>
    <property type="match status" value="1"/>
</dbReference>
<evidence type="ECO:0000313" key="3">
    <source>
        <dbReference type="EMBL" id="KAF7293296.1"/>
    </source>
</evidence>